<dbReference type="Pfam" id="PF03837">
    <property type="entry name" value="RecT"/>
    <property type="match status" value="1"/>
</dbReference>
<accession>A0A1I4E5L5</accession>
<keyword evidence="3" id="KW-1185">Reference proteome</keyword>
<gene>
    <name evidence="2" type="ORF">SAMN04488518_113152</name>
</gene>
<evidence type="ECO:0000313" key="2">
    <source>
        <dbReference type="EMBL" id="SFK99897.1"/>
    </source>
</evidence>
<dbReference type="EMBL" id="FOSK01000013">
    <property type="protein sequence ID" value="SFK99897.1"/>
    <property type="molecule type" value="Genomic_DNA"/>
</dbReference>
<evidence type="ECO:0000256" key="1">
    <source>
        <dbReference type="SAM" id="MobiDB-lite"/>
    </source>
</evidence>
<protein>
    <submittedName>
        <fullName evidence="2">Phage recombination protein Bet</fullName>
    </submittedName>
</protein>
<evidence type="ECO:0000313" key="3">
    <source>
        <dbReference type="Proteomes" id="UP000199598"/>
    </source>
</evidence>
<feature type="region of interest" description="Disordered" evidence="1">
    <location>
        <begin position="255"/>
        <end position="287"/>
    </location>
</feature>
<reference evidence="2 3" key="1">
    <citation type="submission" date="2016-10" db="EMBL/GenBank/DDBJ databases">
        <authorList>
            <person name="Varghese N."/>
            <person name="Submissions S."/>
        </authorList>
    </citation>
    <scope>NUCLEOTIDE SEQUENCE [LARGE SCALE GENOMIC DNA]</scope>
    <source>
        <strain evidence="2 3">DSM 16392</strain>
    </source>
</reference>
<dbReference type="InterPro" id="IPR010183">
    <property type="entry name" value="Phage_lambda_Bet"/>
</dbReference>
<dbReference type="InterPro" id="IPR018330">
    <property type="entry name" value="RecT_fam"/>
</dbReference>
<dbReference type="Proteomes" id="UP000199598">
    <property type="component" value="Unassembled WGS sequence"/>
</dbReference>
<dbReference type="NCBIfam" id="TIGR01913">
    <property type="entry name" value="bet_lambda"/>
    <property type="match status" value="1"/>
</dbReference>
<sequence length="368" mass="40341">MSNKALTPNGNGRSITAAMAERYGMDASAFEQTLRSTIMKPDKNKEPPSKEEFAAFLVVAHEYNLNPLTKEIYAFPAKGGGVAPIVSVDGWANLINSNPQFDGMEFEDELDEKGAVVSITCRMFRKDRTRAISATEYMEECKRATDPWRQWPRRMLRHKAMIQAARYAFGFSGIYEADEVERAFDAPERPSSGLAQRLEARRARPLAGPQEGYNAAAETIEGEILAATDETQAEYTADAHFEQVERGEAGYQAEEEAQKAAQQDGQCNPETIKGGGQRAQGISDNPLSQGATAIWSRLDPEARKSLDEDSKAILKLLMEDLAKVGNPKAAKNALTGHQKSIRAIGEQSFSELCQAAVTVRCAQLDGGK</sequence>
<name>A0A1I4E5L5_9HYPH</name>
<comment type="caution">
    <text evidence="2">The sequence shown here is derived from an EMBL/GenBank/DDBJ whole genome shotgun (WGS) entry which is preliminary data.</text>
</comment>
<proteinExistence type="predicted"/>
<organism evidence="2 3">
    <name type="scientific">Pseudovibrio ascidiaceicola</name>
    <dbReference type="NCBI Taxonomy" id="285279"/>
    <lineage>
        <taxon>Bacteria</taxon>
        <taxon>Pseudomonadati</taxon>
        <taxon>Pseudomonadota</taxon>
        <taxon>Alphaproteobacteria</taxon>
        <taxon>Hyphomicrobiales</taxon>
        <taxon>Stappiaceae</taxon>
        <taxon>Pseudovibrio</taxon>
    </lineage>
</organism>
<dbReference type="RefSeq" id="WP_244527202.1">
    <property type="nucleotide sequence ID" value="NZ_FOSK01000013.1"/>
</dbReference>